<evidence type="ECO:0000313" key="3">
    <source>
        <dbReference type="Proteomes" id="UP001206925"/>
    </source>
</evidence>
<keyword evidence="3" id="KW-1185">Reference proteome</keyword>
<organism evidence="2 3">
    <name type="scientific">Ambrosia artemisiifolia</name>
    <name type="common">Common ragweed</name>
    <dbReference type="NCBI Taxonomy" id="4212"/>
    <lineage>
        <taxon>Eukaryota</taxon>
        <taxon>Viridiplantae</taxon>
        <taxon>Streptophyta</taxon>
        <taxon>Embryophyta</taxon>
        <taxon>Tracheophyta</taxon>
        <taxon>Spermatophyta</taxon>
        <taxon>Magnoliopsida</taxon>
        <taxon>eudicotyledons</taxon>
        <taxon>Gunneridae</taxon>
        <taxon>Pentapetalae</taxon>
        <taxon>asterids</taxon>
        <taxon>campanulids</taxon>
        <taxon>Asterales</taxon>
        <taxon>Asteraceae</taxon>
        <taxon>Asteroideae</taxon>
        <taxon>Heliantheae alliance</taxon>
        <taxon>Heliantheae</taxon>
        <taxon>Ambrosia</taxon>
    </lineage>
</organism>
<protein>
    <recommendedName>
        <fullName evidence="4">Septum-promoting GTP-binding protein 1-like</fullName>
    </recommendedName>
</protein>
<dbReference type="FunFam" id="3.40.50.300:FF:000927">
    <property type="entry name" value="Septum-promoting GTP-binding protein 1"/>
    <property type="match status" value="1"/>
</dbReference>
<dbReference type="AlphaFoldDB" id="A0AAD5BVL9"/>
<dbReference type="SUPFAM" id="SSF52540">
    <property type="entry name" value="P-loop containing nucleoside triphosphate hydrolases"/>
    <property type="match status" value="1"/>
</dbReference>
<evidence type="ECO:0000256" key="1">
    <source>
        <dbReference type="ARBA" id="ARBA00022741"/>
    </source>
</evidence>
<dbReference type="PROSITE" id="PS51419">
    <property type="entry name" value="RAB"/>
    <property type="match status" value="1"/>
</dbReference>
<dbReference type="GO" id="GO:0005525">
    <property type="term" value="F:GTP binding"/>
    <property type="evidence" value="ECO:0007669"/>
    <property type="project" value="InterPro"/>
</dbReference>
<dbReference type="SMART" id="SM00175">
    <property type="entry name" value="RAB"/>
    <property type="match status" value="1"/>
</dbReference>
<dbReference type="InterPro" id="IPR001806">
    <property type="entry name" value="Small_GTPase"/>
</dbReference>
<dbReference type="Proteomes" id="UP001206925">
    <property type="component" value="Unassembled WGS sequence"/>
</dbReference>
<dbReference type="InterPro" id="IPR027417">
    <property type="entry name" value="P-loop_NTPase"/>
</dbReference>
<evidence type="ECO:0008006" key="4">
    <source>
        <dbReference type="Google" id="ProtNLM"/>
    </source>
</evidence>
<proteinExistence type="predicted"/>
<name>A0AAD5BVL9_AMBAR</name>
<comment type="caution">
    <text evidence="2">The sequence shown here is derived from an EMBL/GenBank/DDBJ whole genome shotgun (WGS) entry which is preliminary data.</text>
</comment>
<dbReference type="GO" id="GO:0003924">
    <property type="term" value="F:GTPase activity"/>
    <property type="evidence" value="ECO:0007669"/>
    <property type="project" value="InterPro"/>
</dbReference>
<dbReference type="Gene3D" id="3.40.50.300">
    <property type="entry name" value="P-loop containing nucleotide triphosphate hydrolases"/>
    <property type="match status" value="1"/>
</dbReference>
<dbReference type="PRINTS" id="PR00449">
    <property type="entry name" value="RASTRNSFRMNG"/>
</dbReference>
<dbReference type="Pfam" id="PF00071">
    <property type="entry name" value="Ras"/>
    <property type="match status" value="1"/>
</dbReference>
<dbReference type="PANTHER" id="PTHR47978">
    <property type="match status" value="1"/>
</dbReference>
<reference evidence="2" key="1">
    <citation type="submission" date="2022-06" db="EMBL/GenBank/DDBJ databases">
        <title>Uncovering the hologenomic basis of an extraordinary plant invasion.</title>
        <authorList>
            <person name="Bieker V.C."/>
            <person name="Martin M.D."/>
            <person name="Gilbert T."/>
            <person name="Hodgins K."/>
            <person name="Battlay P."/>
            <person name="Petersen B."/>
            <person name="Wilson J."/>
        </authorList>
    </citation>
    <scope>NUCLEOTIDE SEQUENCE</scope>
    <source>
        <strain evidence="2">AA19_3_7</strain>
        <tissue evidence="2">Leaf</tissue>
    </source>
</reference>
<sequence length="310" mass="34882">MSEISRKMRRINLKRTIIWRVTLLRRSARSLWHQMIVCWIGKSLRYRQLLNSGTGSLIPTCHRRSIPVERTTTVDMATVCHQAPSREMSACGGDGLAVSGDSTSSSGGYDRDQDGSDLVALKICVLGDEQIGKTSFLAKYVGKEKNNEELEAKGINHMDKTLRIGGARISYSIWEAGGDTLYPDGDSRNMIPTACKDSVAIFFMFDLTSRRTLYSVINWHQQARIYNQTAILVMVGSKFDEFVQLPLDLQWTIASEARAYAKALNATLFFSSASYNINVNKIFKFVTAKLFDLPWTLKRNLTIGEPIIDF</sequence>
<keyword evidence="1" id="KW-0547">Nucleotide-binding</keyword>
<accession>A0AAD5BVL9</accession>
<evidence type="ECO:0000313" key="2">
    <source>
        <dbReference type="EMBL" id="KAI7730533.1"/>
    </source>
</evidence>
<dbReference type="EMBL" id="JAMZMK010010754">
    <property type="protein sequence ID" value="KAI7730533.1"/>
    <property type="molecule type" value="Genomic_DNA"/>
</dbReference>
<gene>
    <name evidence="2" type="ORF">M8C21_006246</name>
</gene>